<dbReference type="CDD" id="cd00268">
    <property type="entry name" value="DEADc"/>
    <property type="match status" value="1"/>
</dbReference>
<dbReference type="InterPro" id="IPR014001">
    <property type="entry name" value="Helicase_ATP-bd"/>
</dbReference>
<dbReference type="SMART" id="SM00487">
    <property type="entry name" value="DEXDc"/>
    <property type="match status" value="1"/>
</dbReference>
<dbReference type="InterPro" id="IPR014014">
    <property type="entry name" value="RNA_helicase_DEAD_Q_motif"/>
</dbReference>
<gene>
    <name evidence="12" type="ORF">J2Z35_002082</name>
</gene>
<evidence type="ECO:0000256" key="3">
    <source>
        <dbReference type="ARBA" id="ARBA00022806"/>
    </source>
</evidence>
<dbReference type="Proteomes" id="UP001314903">
    <property type="component" value="Unassembled WGS sequence"/>
</dbReference>
<reference evidence="12 13" key="1">
    <citation type="submission" date="2021-03" db="EMBL/GenBank/DDBJ databases">
        <title>Genomic Encyclopedia of Type Strains, Phase IV (KMG-IV): sequencing the most valuable type-strain genomes for metagenomic binning, comparative biology and taxonomic classification.</title>
        <authorList>
            <person name="Goeker M."/>
        </authorList>
    </citation>
    <scope>NUCLEOTIDE SEQUENCE [LARGE SCALE GENOMIC DNA]</scope>
    <source>
        <strain evidence="12 13">DSM 27512</strain>
    </source>
</reference>
<keyword evidence="4 7" id="KW-0067">ATP-binding</keyword>
<evidence type="ECO:0000256" key="7">
    <source>
        <dbReference type="RuleBase" id="RU000492"/>
    </source>
</evidence>
<dbReference type="InterPro" id="IPR001650">
    <property type="entry name" value="Helicase_C-like"/>
</dbReference>
<evidence type="ECO:0000259" key="10">
    <source>
        <dbReference type="PROSITE" id="PS51194"/>
    </source>
</evidence>
<sequence length="490" mass="55255">MTLFNELGLHDKIIKAVDDMGFVKASPIQEQVIPFAMEGMDIIGQAQTGTGKTAAFGIPLLSKIEEGSTELQSIVLAPTRELAIQVSEEINRLAKYKNINALPVYGGEDIMKQIRGLKKRPQIVVATPGRFMDHMRRKTIKLDSIHTVILDEADEMLSMGFIEDIETILEEVPNERQTLLFSATMPPRIKNISQKFMQDPKHIAVKNKTMTVDTIDQKYIELKEKDKFDALCRLIDINGPELSIIFGRTKRRVDELSEALSIRGYEVEGIHGDLKQERREKVLRKFKRGGIKILVATDVAARGLDISGVTHVFNFDLPQDPESYVHRIGRTGRAGKNGISYTFVTPREKEHLYAIEATTKRAMDKVPMPTEEQAKNARYKQAAEKLISISEKTQTEDIKEAAKLILEQYDALDIVSAALKMMTKETSNAPVKLTEEAPLRVKKKPQRSGYSRNGERSRNFPSKNRNYSGGKGERTGHNKNKQYNKKKATS</sequence>
<dbReference type="Gene3D" id="3.40.50.300">
    <property type="entry name" value="P-loop containing nucleotide triphosphate hydrolases"/>
    <property type="match status" value="2"/>
</dbReference>
<dbReference type="EMBL" id="JAGGLI010000025">
    <property type="protein sequence ID" value="MBP2028281.1"/>
    <property type="molecule type" value="Genomic_DNA"/>
</dbReference>
<dbReference type="InterPro" id="IPR027417">
    <property type="entry name" value="P-loop_NTPase"/>
</dbReference>
<evidence type="ECO:0000259" key="11">
    <source>
        <dbReference type="PROSITE" id="PS51195"/>
    </source>
</evidence>
<feature type="domain" description="Helicase ATP-binding" evidence="9">
    <location>
        <begin position="33"/>
        <end position="203"/>
    </location>
</feature>
<dbReference type="InterPro" id="IPR000629">
    <property type="entry name" value="RNA-helicase_DEAD-box_CS"/>
</dbReference>
<feature type="compositionally biased region" description="Basic residues" evidence="8">
    <location>
        <begin position="477"/>
        <end position="490"/>
    </location>
</feature>
<dbReference type="PROSITE" id="PS00039">
    <property type="entry name" value="DEAD_ATP_HELICASE"/>
    <property type="match status" value="1"/>
</dbReference>
<keyword evidence="13" id="KW-1185">Reference proteome</keyword>
<evidence type="ECO:0000256" key="2">
    <source>
        <dbReference type="ARBA" id="ARBA00022801"/>
    </source>
</evidence>
<comment type="caution">
    <text evidence="12">The sequence shown here is derived from an EMBL/GenBank/DDBJ whole genome shotgun (WGS) entry which is preliminary data.</text>
</comment>
<dbReference type="PROSITE" id="PS51195">
    <property type="entry name" value="Q_MOTIF"/>
    <property type="match status" value="1"/>
</dbReference>
<accession>A0ABS4KM24</accession>
<evidence type="ECO:0000256" key="1">
    <source>
        <dbReference type="ARBA" id="ARBA00022741"/>
    </source>
</evidence>
<dbReference type="CDD" id="cd18787">
    <property type="entry name" value="SF2_C_DEAD"/>
    <property type="match status" value="1"/>
</dbReference>
<evidence type="ECO:0000313" key="12">
    <source>
        <dbReference type="EMBL" id="MBP2028281.1"/>
    </source>
</evidence>
<dbReference type="SMART" id="SM00490">
    <property type="entry name" value="HELICc"/>
    <property type="match status" value="1"/>
</dbReference>
<organism evidence="12 13">
    <name type="scientific">Acetoanaerobium pronyense</name>
    <dbReference type="NCBI Taxonomy" id="1482736"/>
    <lineage>
        <taxon>Bacteria</taxon>
        <taxon>Bacillati</taxon>
        <taxon>Bacillota</taxon>
        <taxon>Clostridia</taxon>
        <taxon>Peptostreptococcales</taxon>
        <taxon>Filifactoraceae</taxon>
        <taxon>Acetoanaerobium</taxon>
    </lineage>
</organism>
<feature type="region of interest" description="Disordered" evidence="8">
    <location>
        <begin position="431"/>
        <end position="490"/>
    </location>
</feature>
<dbReference type="RefSeq" id="WP_209661335.1">
    <property type="nucleotide sequence ID" value="NZ_JAGGLI010000025.1"/>
</dbReference>
<evidence type="ECO:0000256" key="5">
    <source>
        <dbReference type="ARBA" id="ARBA00038437"/>
    </source>
</evidence>
<dbReference type="EC" id="3.6.4.13" evidence="12"/>
<evidence type="ECO:0000256" key="4">
    <source>
        <dbReference type="ARBA" id="ARBA00022840"/>
    </source>
</evidence>
<protein>
    <submittedName>
        <fullName evidence="12">ATP-dependent RNA helicase DeaD</fullName>
        <ecNumber evidence="12">3.6.4.13</ecNumber>
    </submittedName>
</protein>
<feature type="domain" description="Helicase C-terminal" evidence="10">
    <location>
        <begin position="214"/>
        <end position="374"/>
    </location>
</feature>
<evidence type="ECO:0000256" key="8">
    <source>
        <dbReference type="SAM" id="MobiDB-lite"/>
    </source>
</evidence>
<dbReference type="InterPro" id="IPR044742">
    <property type="entry name" value="DEAD/DEAH_RhlB"/>
</dbReference>
<dbReference type="Pfam" id="PF00270">
    <property type="entry name" value="DEAD"/>
    <property type="match status" value="1"/>
</dbReference>
<dbReference type="PROSITE" id="PS51192">
    <property type="entry name" value="HELICASE_ATP_BIND_1"/>
    <property type="match status" value="1"/>
</dbReference>
<keyword evidence="3 7" id="KW-0347">Helicase</keyword>
<dbReference type="SUPFAM" id="SSF52540">
    <property type="entry name" value="P-loop containing nucleoside triphosphate hydrolases"/>
    <property type="match status" value="1"/>
</dbReference>
<dbReference type="InterPro" id="IPR050079">
    <property type="entry name" value="DEAD_box_RNA_helicase"/>
</dbReference>
<dbReference type="InterPro" id="IPR011545">
    <property type="entry name" value="DEAD/DEAH_box_helicase_dom"/>
</dbReference>
<evidence type="ECO:0000259" key="9">
    <source>
        <dbReference type="PROSITE" id="PS51192"/>
    </source>
</evidence>
<dbReference type="Pfam" id="PF00271">
    <property type="entry name" value="Helicase_C"/>
    <property type="match status" value="1"/>
</dbReference>
<dbReference type="GO" id="GO:0016787">
    <property type="term" value="F:hydrolase activity"/>
    <property type="evidence" value="ECO:0007669"/>
    <property type="project" value="UniProtKB-KW"/>
</dbReference>
<comment type="similarity">
    <text evidence="5 7">Belongs to the DEAD box helicase family.</text>
</comment>
<evidence type="ECO:0000313" key="13">
    <source>
        <dbReference type="Proteomes" id="UP001314903"/>
    </source>
</evidence>
<name>A0ABS4KM24_9FIRM</name>
<dbReference type="GO" id="GO:0003724">
    <property type="term" value="F:RNA helicase activity"/>
    <property type="evidence" value="ECO:0007669"/>
    <property type="project" value="UniProtKB-EC"/>
</dbReference>
<feature type="domain" description="DEAD-box RNA helicase Q" evidence="11">
    <location>
        <begin position="2"/>
        <end position="30"/>
    </location>
</feature>
<proteinExistence type="inferred from homology"/>
<dbReference type="PANTHER" id="PTHR47959:SF13">
    <property type="entry name" value="ATP-DEPENDENT RNA HELICASE RHLE"/>
    <property type="match status" value="1"/>
</dbReference>
<keyword evidence="2 7" id="KW-0378">Hydrolase</keyword>
<dbReference type="PANTHER" id="PTHR47959">
    <property type="entry name" value="ATP-DEPENDENT RNA HELICASE RHLE-RELATED"/>
    <property type="match status" value="1"/>
</dbReference>
<dbReference type="PROSITE" id="PS51194">
    <property type="entry name" value="HELICASE_CTER"/>
    <property type="match status" value="1"/>
</dbReference>
<feature type="short sequence motif" description="Q motif" evidence="6">
    <location>
        <begin position="2"/>
        <end position="30"/>
    </location>
</feature>
<evidence type="ECO:0000256" key="6">
    <source>
        <dbReference type="PROSITE-ProRule" id="PRU00552"/>
    </source>
</evidence>
<keyword evidence="1 7" id="KW-0547">Nucleotide-binding</keyword>